<sequence>MASSRVIVVGIVAAVFTAALVLSTVEGGQHLTAGCEKPPVTARLPRLPPVPRGYGYPYRAVRFNKIRPNSKI</sequence>
<organism evidence="2 3">
    <name type="scientific">Oryza sativa subsp. japonica</name>
    <name type="common">Rice</name>
    <dbReference type="NCBI Taxonomy" id="39947"/>
    <lineage>
        <taxon>Eukaryota</taxon>
        <taxon>Viridiplantae</taxon>
        <taxon>Streptophyta</taxon>
        <taxon>Embryophyta</taxon>
        <taxon>Tracheophyta</taxon>
        <taxon>Spermatophyta</taxon>
        <taxon>Magnoliopsida</taxon>
        <taxon>Liliopsida</taxon>
        <taxon>Poales</taxon>
        <taxon>Poaceae</taxon>
        <taxon>BOP clade</taxon>
        <taxon>Oryzoideae</taxon>
        <taxon>Oryzeae</taxon>
        <taxon>Oryzinae</taxon>
        <taxon>Oryza</taxon>
        <taxon>Oryza sativa</taxon>
    </lineage>
</organism>
<protein>
    <submittedName>
        <fullName evidence="2">Uncharacterized protein</fullName>
    </submittedName>
</protein>
<reference evidence="3" key="1">
    <citation type="journal article" date="2005" name="Nature">
        <title>The map-based sequence of the rice genome.</title>
        <authorList>
            <consortium name="International rice genome sequencing project (IRGSP)"/>
            <person name="Matsumoto T."/>
            <person name="Wu J."/>
            <person name="Kanamori H."/>
            <person name="Katayose Y."/>
            <person name="Fujisawa M."/>
            <person name="Namiki N."/>
            <person name="Mizuno H."/>
            <person name="Yamamoto K."/>
            <person name="Antonio B.A."/>
            <person name="Baba T."/>
            <person name="Sakata K."/>
            <person name="Nagamura Y."/>
            <person name="Aoki H."/>
            <person name="Arikawa K."/>
            <person name="Arita K."/>
            <person name="Bito T."/>
            <person name="Chiden Y."/>
            <person name="Fujitsuka N."/>
            <person name="Fukunaka R."/>
            <person name="Hamada M."/>
            <person name="Harada C."/>
            <person name="Hayashi A."/>
            <person name="Hijishita S."/>
            <person name="Honda M."/>
            <person name="Hosokawa S."/>
            <person name="Ichikawa Y."/>
            <person name="Idonuma A."/>
            <person name="Iijima M."/>
            <person name="Ikeda M."/>
            <person name="Ikeno M."/>
            <person name="Ito K."/>
            <person name="Ito S."/>
            <person name="Ito T."/>
            <person name="Ito Y."/>
            <person name="Ito Y."/>
            <person name="Iwabuchi A."/>
            <person name="Kamiya K."/>
            <person name="Karasawa W."/>
            <person name="Kurita K."/>
            <person name="Katagiri S."/>
            <person name="Kikuta A."/>
            <person name="Kobayashi H."/>
            <person name="Kobayashi N."/>
            <person name="Machita K."/>
            <person name="Maehara T."/>
            <person name="Masukawa M."/>
            <person name="Mizubayashi T."/>
            <person name="Mukai Y."/>
            <person name="Nagasaki H."/>
            <person name="Nagata Y."/>
            <person name="Naito S."/>
            <person name="Nakashima M."/>
            <person name="Nakama Y."/>
            <person name="Nakamichi Y."/>
            <person name="Nakamura M."/>
            <person name="Meguro A."/>
            <person name="Negishi M."/>
            <person name="Ohta I."/>
            <person name="Ohta T."/>
            <person name="Okamoto M."/>
            <person name="Ono N."/>
            <person name="Saji S."/>
            <person name="Sakaguchi M."/>
            <person name="Sakai K."/>
            <person name="Shibata M."/>
            <person name="Shimokawa T."/>
            <person name="Song J."/>
            <person name="Takazaki Y."/>
            <person name="Terasawa K."/>
            <person name="Tsugane M."/>
            <person name="Tsuji K."/>
            <person name="Ueda S."/>
            <person name="Waki K."/>
            <person name="Yamagata H."/>
            <person name="Yamamoto M."/>
            <person name="Yamamoto S."/>
            <person name="Yamane H."/>
            <person name="Yoshiki S."/>
            <person name="Yoshihara R."/>
            <person name="Yukawa K."/>
            <person name="Zhong H."/>
            <person name="Yano M."/>
            <person name="Yuan Q."/>
            <person name="Ouyang S."/>
            <person name="Liu J."/>
            <person name="Jones K.M."/>
            <person name="Gansberger K."/>
            <person name="Moffat K."/>
            <person name="Hill J."/>
            <person name="Bera J."/>
            <person name="Fadrosh D."/>
            <person name="Jin S."/>
            <person name="Johri S."/>
            <person name="Kim M."/>
            <person name="Overton L."/>
            <person name="Reardon M."/>
            <person name="Tsitrin T."/>
            <person name="Vuong H."/>
            <person name="Weaver B."/>
            <person name="Ciecko A."/>
            <person name="Tallon L."/>
            <person name="Jackson J."/>
            <person name="Pai G."/>
            <person name="Aken S.V."/>
            <person name="Utterback T."/>
            <person name="Reidmuller S."/>
            <person name="Feldblyum T."/>
            <person name="Hsiao J."/>
            <person name="Zismann V."/>
            <person name="Iobst S."/>
            <person name="de Vazeille A.R."/>
            <person name="Buell C.R."/>
            <person name="Ying K."/>
            <person name="Li Y."/>
            <person name="Lu T."/>
            <person name="Huang Y."/>
            <person name="Zhao Q."/>
            <person name="Feng Q."/>
            <person name="Zhang L."/>
            <person name="Zhu J."/>
            <person name="Weng Q."/>
            <person name="Mu J."/>
            <person name="Lu Y."/>
            <person name="Fan D."/>
            <person name="Liu Y."/>
            <person name="Guan J."/>
            <person name="Zhang Y."/>
            <person name="Yu S."/>
            <person name="Liu X."/>
            <person name="Zhang Y."/>
            <person name="Hong G."/>
            <person name="Han B."/>
            <person name="Choisne N."/>
            <person name="Demange N."/>
            <person name="Orjeda G."/>
            <person name="Samain S."/>
            <person name="Cattolico L."/>
            <person name="Pelletier E."/>
            <person name="Couloux A."/>
            <person name="Segurens B."/>
            <person name="Wincker P."/>
            <person name="D'Hont A."/>
            <person name="Scarpelli C."/>
            <person name="Weissenbach J."/>
            <person name="Salanoubat M."/>
            <person name="Quetier F."/>
            <person name="Yu Y."/>
            <person name="Kim H.R."/>
            <person name="Rambo T."/>
            <person name="Currie J."/>
            <person name="Collura K."/>
            <person name="Luo M."/>
            <person name="Yang T."/>
            <person name="Ammiraju J.S.S."/>
            <person name="Engler F."/>
            <person name="Soderlund C."/>
            <person name="Wing R.A."/>
            <person name="Palmer L.E."/>
            <person name="de la Bastide M."/>
            <person name="Spiegel L."/>
            <person name="Nascimento L."/>
            <person name="Zutavern T."/>
            <person name="O'Shaughnessy A."/>
            <person name="Dike S."/>
            <person name="Dedhia N."/>
            <person name="Preston R."/>
            <person name="Balija V."/>
            <person name="McCombie W.R."/>
            <person name="Chow T."/>
            <person name="Chen H."/>
            <person name="Chung M."/>
            <person name="Chen C."/>
            <person name="Shaw J."/>
            <person name="Wu H."/>
            <person name="Hsiao K."/>
            <person name="Chao Y."/>
            <person name="Chu M."/>
            <person name="Cheng C."/>
            <person name="Hour A."/>
            <person name="Lee P."/>
            <person name="Lin S."/>
            <person name="Lin Y."/>
            <person name="Liou J."/>
            <person name="Liu S."/>
            <person name="Hsing Y."/>
            <person name="Raghuvanshi S."/>
            <person name="Mohanty A."/>
            <person name="Bharti A.K."/>
            <person name="Gaur A."/>
            <person name="Gupta V."/>
            <person name="Kumar D."/>
            <person name="Ravi V."/>
            <person name="Vij S."/>
            <person name="Kapur A."/>
            <person name="Khurana P."/>
            <person name="Khurana P."/>
            <person name="Khurana J.P."/>
            <person name="Tyagi A.K."/>
            <person name="Gaikwad K."/>
            <person name="Singh A."/>
            <person name="Dalal V."/>
            <person name="Srivastava S."/>
            <person name="Dixit A."/>
            <person name="Pal A.K."/>
            <person name="Ghazi I.A."/>
            <person name="Yadav M."/>
            <person name="Pandit A."/>
            <person name="Bhargava A."/>
            <person name="Sureshbabu K."/>
            <person name="Batra K."/>
            <person name="Sharma T.R."/>
            <person name="Mohapatra T."/>
            <person name="Singh N.K."/>
            <person name="Messing J."/>
            <person name="Nelson A.B."/>
            <person name="Fuks G."/>
            <person name="Kavchok S."/>
            <person name="Keizer G."/>
            <person name="Linton E."/>
            <person name="Llaca V."/>
            <person name="Song R."/>
            <person name="Tanyolac B."/>
            <person name="Young S."/>
            <person name="Ho-Il K."/>
            <person name="Hahn J.H."/>
            <person name="Sangsakoo G."/>
            <person name="Vanavichit A."/>
            <person name="de Mattos Luiz.A.T."/>
            <person name="Zimmer P.D."/>
            <person name="Malone G."/>
            <person name="Dellagostin O."/>
            <person name="de Oliveira A.C."/>
            <person name="Bevan M."/>
            <person name="Bancroft I."/>
            <person name="Minx P."/>
            <person name="Cordum H."/>
            <person name="Wilson R."/>
            <person name="Cheng Z."/>
            <person name="Jin W."/>
            <person name="Jiang J."/>
            <person name="Leong S.A."/>
            <person name="Iwama H."/>
            <person name="Gojobori T."/>
            <person name="Itoh T."/>
            <person name="Niimura Y."/>
            <person name="Fujii Y."/>
            <person name="Habara T."/>
            <person name="Sakai H."/>
            <person name="Sato Y."/>
            <person name="Wilson G."/>
            <person name="Kumar K."/>
            <person name="McCouch S."/>
            <person name="Juretic N."/>
            <person name="Hoen D."/>
            <person name="Wright S."/>
            <person name="Bruskiewich R."/>
            <person name="Bureau T."/>
            <person name="Miyao A."/>
            <person name="Hirochika H."/>
            <person name="Nishikawa T."/>
            <person name="Kadowaki K."/>
            <person name="Sugiura M."/>
            <person name="Burr B."/>
            <person name="Sasaki T."/>
        </authorList>
    </citation>
    <scope>NUCLEOTIDE SEQUENCE [LARGE SCALE GENOMIC DNA]</scope>
    <source>
        <strain evidence="3">cv. Nipponbare</strain>
    </source>
</reference>
<proteinExistence type="predicted"/>
<dbReference type="AlphaFoldDB" id="Q6EPS2"/>
<gene>
    <name evidence="2" type="primary">OSJNBa0009H03.15</name>
</gene>
<evidence type="ECO:0000256" key="1">
    <source>
        <dbReference type="SAM" id="SignalP"/>
    </source>
</evidence>
<name>Q6EPS2_ORYSJ</name>
<accession>Q6EPS2</accession>
<dbReference type="EMBL" id="AP005818">
    <property type="protein sequence ID" value="BAD29348.1"/>
    <property type="molecule type" value="Genomic_DNA"/>
</dbReference>
<evidence type="ECO:0000313" key="3">
    <source>
        <dbReference type="Proteomes" id="UP000000763"/>
    </source>
</evidence>
<feature type="signal peptide" evidence="1">
    <location>
        <begin position="1"/>
        <end position="27"/>
    </location>
</feature>
<feature type="chain" id="PRO_5004274047" evidence="1">
    <location>
        <begin position="28"/>
        <end position="72"/>
    </location>
</feature>
<evidence type="ECO:0000313" key="2">
    <source>
        <dbReference type="EMBL" id="BAD29348.1"/>
    </source>
</evidence>
<keyword evidence="1" id="KW-0732">Signal</keyword>
<dbReference type="Proteomes" id="UP000000763">
    <property type="component" value="Chromosome 9"/>
</dbReference>
<reference evidence="3" key="2">
    <citation type="journal article" date="2008" name="Nucleic Acids Res.">
        <title>The rice annotation project database (RAP-DB): 2008 update.</title>
        <authorList>
            <consortium name="The rice annotation project (RAP)"/>
        </authorList>
    </citation>
    <scope>GENOME REANNOTATION</scope>
    <source>
        <strain evidence="3">cv. Nipponbare</strain>
    </source>
</reference>